<reference evidence="2 3" key="1">
    <citation type="submission" date="2023-02" db="EMBL/GenBank/DDBJ databases">
        <title>LHISI_Scaffold_Assembly.</title>
        <authorList>
            <person name="Stuart O.P."/>
            <person name="Cleave R."/>
            <person name="Magrath M.J.L."/>
            <person name="Mikheyev A.S."/>
        </authorList>
    </citation>
    <scope>NUCLEOTIDE SEQUENCE [LARGE SCALE GENOMIC DNA]</scope>
    <source>
        <strain evidence="2">Daus_M_001</strain>
        <tissue evidence="2">Leg muscle</tissue>
    </source>
</reference>
<gene>
    <name evidence="2" type="ORF">PR048_021051</name>
</gene>
<sequence length="1333" mass="147184">MTKAWTAGTSTSGLVRSGSRSRRRVGCCSGQVARFKPKRPRRQFLVGRNTWIKRTISFTLMLKTTKNYLCPIAGQDIPNAVSTIYTSKLGDEYIHDNTDINVTPMTYPGPEPETHRIVGASTAEVALQSNMSSAFVVMVNEMIKASEGADDDPRKDDRKPLLGIHRYIWSVTAYQHYELLREYRQRARTRRGFGLGEAGRYRGIGTELHKSHFASSRHGFGHVVLRAPNFLNLLCADFFFFFCASETRDLKNFELNLRQRSLDFKAENVRKRYLQQPGGHVVSSGCNVALTSHHCDPGSIPGEFTHAATRALAFHPGDPGSTPDRFTRAVARALASHPGEPGSIPGGFTRAVTKALATHHGDSGSIPGGFTRAVTRVLAFHPGDPSSIPGGFTRAVTRALATHHGDQGSIPGGFTRAVTRVLACHPGDPGSIPGGFTRVFPHVGIVLDDGVCPEVFSGYSCFPRPCIPAPLQDRNISDLFSLIRRTPVDSLGLEHGNPCALSLPNYAKGGVESQFAISVGVVRSAYLATRQGEARDHLPCERLQSCKEPRPPTALHFTRSCFKPHGTATRVRESRRAKCTPIVPAIKWPANKRHEEGAHNKSQLISPVAFRPIEAVARHEATRRVTPLQRVCYILLKQPSGSYLCTTNEYGEYCRNSEATEHLFALLELVSWTNTTQLPYGERDSQRLPNRQPLAHVRHVVYDTCKRHSSSAPFVNIRVRPCTGVPVLCSVCRVLPFAGLTARYIICVATADADGACDACNQKDRHNNGPEGCRTAGAVQHVFEASEPAQGLACWPRDISWPREGGGWEHSIFHWPVWAWYRPHTALRGPAHSAGDLSFAFQGAPSSQTLKPLRSGARVLVDTPSSLLPYRDVTFLGIRLHARVEACDGGPRGNLRTICTPRAQTLYWFPASSNTVKSFNTIRGLSAVCVRKYFEMFVHFVLPSSRDRDGVVVRLLTCLLGELGSVTSGVAIGFLHVRIVPDDDAVNWTHAKEKVKENRSAKPTGNVHNYDEPDRQTVCSSSTRGHQSDRLGSTARALLSDVTAMKYKCRPPSSFLLQAGLVWMAGGSCQLQSDALPGIHTSRSSKDEEWIVLDRCTTLSTRKPLSEILPEIGPAISVEIFSGRHRSTFIALMDFNCCGMEQVPVRGSLFDFLAETLLELWVHVSSANHPQPSSVSTLPLNQSRVVQTAVCSLYHYERAPVSRARCTRVLYVYRTIAVSTDRCCYFICNVKVLSHVRQLTKSELTFPPQVNVVHGKRRRFLTNAIEESCAERSWNIMKCAKESPLWKCRGEREKQYSLGPLVRGGALKGDSRRKPSVQGASLVALQTDGRCWN</sequence>
<dbReference type="EMBL" id="JARBHB010000008">
    <property type="protein sequence ID" value="KAJ8876606.1"/>
    <property type="molecule type" value="Genomic_DNA"/>
</dbReference>
<feature type="compositionally biased region" description="Low complexity" evidence="1">
    <location>
        <begin position="8"/>
        <end position="18"/>
    </location>
</feature>
<proteinExistence type="predicted"/>
<organism evidence="2 3">
    <name type="scientific">Dryococelus australis</name>
    <dbReference type="NCBI Taxonomy" id="614101"/>
    <lineage>
        <taxon>Eukaryota</taxon>
        <taxon>Metazoa</taxon>
        <taxon>Ecdysozoa</taxon>
        <taxon>Arthropoda</taxon>
        <taxon>Hexapoda</taxon>
        <taxon>Insecta</taxon>
        <taxon>Pterygota</taxon>
        <taxon>Neoptera</taxon>
        <taxon>Polyneoptera</taxon>
        <taxon>Phasmatodea</taxon>
        <taxon>Verophasmatodea</taxon>
        <taxon>Anareolatae</taxon>
        <taxon>Phasmatidae</taxon>
        <taxon>Eurycanthinae</taxon>
        <taxon>Dryococelus</taxon>
    </lineage>
</organism>
<protein>
    <submittedName>
        <fullName evidence="2">Uncharacterized protein</fullName>
    </submittedName>
</protein>
<accession>A0ABQ9GX89</accession>
<comment type="caution">
    <text evidence="2">The sequence shown here is derived from an EMBL/GenBank/DDBJ whole genome shotgun (WGS) entry which is preliminary data.</text>
</comment>
<evidence type="ECO:0000313" key="3">
    <source>
        <dbReference type="Proteomes" id="UP001159363"/>
    </source>
</evidence>
<name>A0ABQ9GX89_9NEOP</name>
<feature type="region of interest" description="Disordered" evidence="1">
    <location>
        <begin position="993"/>
        <end position="1015"/>
    </location>
</feature>
<feature type="region of interest" description="Disordered" evidence="1">
    <location>
        <begin position="1"/>
        <end position="22"/>
    </location>
</feature>
<keyword evidence="3" id="KW-1185">Reference proteome</keyword>
<evidence type="ECO:0000256" key="1">
    <source>
        <dbReference type="SAM" id="MobiDB-lite"/>
    </source>
</evidence>
<dbReference type="Proteomes" id="UP001159363">
    <property type="component" value="Chromosome 7"/>
</dbReference>
<evidence type="ECO:0000313" key="2">
    <source>
        <dbReference type="EMBL" id="KAJ8876606.1"/>
    </source>
</evidence>